<keyword evidence="2" id="KW-0288">FMN</keyword>
<reference evidence="6 7" key="1">
    <citation type="submission" date="2018-07" db="EMBL/GenBank/DDBJ databases">
        <title>Genomic Encyclopedia of Type Strains, Phase IV (KMG-IV): sequencing the most valuable type-strain genomes for metagenomic binning, comparative biology and taxonomic classification.</title>
        <authorList>
            <person name="Goeker M."/>
        </authorList>
    </citation>
    <scope>NUCLEOTIDE SEQUENCE [LARGE SCALE GENOMIC DNA]</scope>
    <source>
        <strain evidence="6 7">DSM 21634</strain>
    </source>
</reference>
<dbReference type="RefSeq" id="WP_170168068.1">
    <property type="nucleotide sequence ID" value="NZ_QPJK01000001.1"/>
</dbReference>
<keyword evidence="1" id="KW-0285">Flavoprotein</keyword>
<keyword evidence="7" id="KW-1185">Reference proteome</keyword>
<dbReference type="InterPro" id="IPR029479">
    <property type="entry name" value="Nitroreductase"/>
</dbReference>
<gene>
    <name evidence="6" type="ORF">DES41_101297</name>
</gene>
<sequence>MPLPESPMSTPDGQPPTRFGAQDRASLYSVLQERRDMRHFVPGEAVADEVLARVVRAAHCAPSVGLMQPWRLIRVQDPALRERIAQLVEQERLATAAAMQQRSDEFLALKVEGVRDCAELLVAVLAPDDGTLFGRRTMPRDMALCSAACAIQNLWLAARAENLGMGWVSLFEPAALGQLLQLPEGAQAIAVLCLGPVPAFYPKPMLELQDWRHGRPLEEMVATDRWTSDLTSDLTGDLAGDGPGA</sequence>
<name>A0A368Y672_9BURK</name>
<dbReference type="Gene3D" id="3.40.109.10">
    <property type="entry name" value="NADH Oxidase"/>
    <property type="match status" value="1"/>
</dbReference>
<dbReference type="Pfam" id="PF00881">
    <property type="entry name" value="Nitroreductase"/>
    <property type="match status" value="1"/>
</dbReference>
<dbReference type="Proteomes" id="UP000252884">
    <property type="component" value="Unassembled WGS sequence"/>
</dbReference>
<dbReference type="InterPro" id="IPR050627">
    <property type="entry name" value="Nitroreductase/BluB"/>
</dbReference>
<dbReference type="PANTHER" id="PTHR23026">
    <property type="entry name" value="NADPH NITROREDUCTASE"/>
    <property type="match status" value="1"/>
</dbReference>
<dbReference type="PANTHER" id="PTHR23026:SF90">
    <property type="entry name" value="IODOTYROSINE DEIODINASE 1"/>
    <property type="match status" value="1"/>
</dbReference>
<evidence type="ECO:0000313" key="7">
    <source>
        <dbReference type="Proteomes" id="UP000252884"/>
    </source>
</evidence>
<dbReference type="InterPro" id="IPR000415">
    <property type="entry name" value="Nitroreductase-like"/>
</dbReference>
<protein>
    <submittedName>
        <fullName evidence="6">Cob(II)yrinic acid a,c-diamide reductase</fullName>
    </submittedName>
</protein>
<dbReference type="SUPFAM" id="SSF55469">
    <property type="entry name" value="FMN-dependent nitroreductase-like"/>
    <property type="match status" value="1"/>
</dbReference>
<dbReference type="GO" id="GO:0016491">
    <property type="term" value="F:oxidoreductase activity"/>
    <property type="evidence" value="ECO:0007669"/>
    <property type="project" value="UniProtKB-KW"/>
</dbReference>
<comment type="caution">
    <text evidence="6">The sequence shown here is derived from an EMBL/GenBank/DDBJ whole genome shotgun (WGS) entry which is preliminary data.</text>
</comment>
<evidence type="ECO:0000256" key="3">
    <source>
        <dbReference type="ARBA" id="ARBA00023002"/>
    </source>
</evidence>
<organism evidence="6 7">
    <name type="scientific">Pseudorhodoferax soli</name>
    <dbReference type="NCBI Taxonomy" id="545864"/>
    <lineage>
        <taxon>Bacteria</taxon>
        <taxon>Pseudomonadati</taxon>
        <taxon>Pseudomonadota</taxon>
        <taxon>Betaproteobacteria</taxon>
        <taxon>Burkholderiales</taxon>
        <taxon>Comamonadaceae</taxon>
    </lineage>
</organism>
<dbReference type="EMBL" id="QPJK01000001">
    <property type="protein sequence ID" value="RCW75702.1"/>
    <property type="molecule type" value="Genomic_DNA"/>
</dbReference>
<keyword evidence="3" id="KW-0560">Oxidoreductase</keyword>
<dbReference type="InterPro" id="IPR012825">
    <property type="entry name" value="BluB"/>
</dbReference>
<evidence type="ECO:0000313" key="6">
    <source>
        <dbReference type="EMBL" id="RCW75702.1"/>
    </source>
</evidence>
<feature type="region of interest" description="Disordered" evidence="4">
    <location>
        <begin position="1"/>
        <end position="20"/>
    </location>
</feature>
<proteinExistence type="predicted"/>
<evidence type="ECO:0000256" key="2">
    <source>
        <dbReference type="ARBA" id="ARBA00022643"/>
    </source>
</evidence>
<evidence type="ECO:0000259" key="5">
    <source>
        <dbReference type="Pfam" id="PF00881"/>
    </source>
</evidence>
<evidence type="ECO:0000256" key="1">
    <source>
        <dbReference type="ARBA" id="ARBA00022630"/>
    </source>
</evidence>
<feature type="domain" description="Nitroreductase" evidence="5">
    <location>
        <begin position="32"/>
        <end position="195"/>
    </location>
</feature>
<dbReference type="NCBIfam" id="TIGR02476">
    <property type="entry name" value="BluB"/>
    <property type="match status" value="1"/>
</dbReference>
<evidence type="ECO:0000256" key="4">
    <source>
        <dbReference type="SAM" id="MobiDB-lite"/>
    </source>
</evidence>
<dbReference type="AlphaFoldDB" id="A0A368Y672"/>
<accession>A0A368Y672</accession>